<dbReference type="AlphaFoldDB" id="A0A5C3Q7W5"/>
<evidence type="ECO:0000313" key="9">
    <source>
        <dbReference type="EMBL" id="TFK98184.1"/>
    </source>
</evidence>
<keyword evidence="5" id="KW-0862">Zinc</keyword>
<feature type="domain" description="Peptidase M48" evidence="8">
    <location>
        <begin position="356"/>
        <end position="593"/>
    </location>
</feature>
<evidence type="ECO:0000256" key="3">
    <source>
        <dbReference type="ARBA" id="ARBA00022723"/>
    </source>
</evidence>
<dbReference type="PANTHER" id="PTHR22726">
    <property type="entry name" value="METALLOENDOPEPTIDASE OMA1"/>
    <property type="match status" value="1"/>
</dbReference>
<evidence type="ECO:0000256" key="6">
    <source>
        <dbReference type="ARBA" id="ARBA00023049"/>
    </source>
</evidence>
<evidence type="ECO:0000256" key="2">
    <source>
        <dbReference type="ARBA" id="ARBA00022670"/>
    </source>
</evidence>
<keyword evidence="3" id="KW-0479">Metal-binding</keyword>
<dbReference type="GO" id="GO:0034982">
    <property type="term" value="P:mitochondrial protein processing"/>
    <property type="evidence" value="ECO:0007669"/>
    <property type="project" value="TreeGrafter"/>
</dbReference>
<comment type="cofactor">
    <cofactor evidence="1">
        <name>Zn(2+)</name>
        <dbReference type="ChEBI" id="CHEBI:29105"/>
    </cofactor>
</comment>
<name>A0A5C3Q7W5_9AGAR</name>
<dbReference type="GO" id="GO:0046872">
    <property type="term" value="F:metal ion binding"/>
    <property type="evidence" value="ECO:0007669"/>
    <property type="project" value="UniProtKB-KW"/>
</dbReference>
<keyword evidence="6" id="KW-0482">Metalloprotease</keyword>
<keyword evidence="7" id="KW-1133">Transmembrane helix</keyword>
<protein>
    <recommendedName>
        <fullName evidence="8">Peptidase M48 domain-containing protein</fullName>
    </recommendedName>
</protein>
<sequence>MLRKPPASTIPTIRPKIPHGSNINLTARNRAAITAQFQATRGLSRSLNVSSASAYLSSPGAGSSRARVVSFGRNSEQAHRTFSTQHASCCRRDQFVAGWGLNSQRLATTRAGVLGKRPASVARFHNTPRREGAPMIPFLAVMLKATTSIELLRMLGRVAFTFTPFLLIKNIKARHAIKLNDRGEIPLSDERVLRLTKRMRHSTIALHLMFSIPFLLFWAMILASMERTPLTGRWRLIILSPEEEEELAEQLKGPGWYQAVDEILSKDGPPRIIHDWRYTWVRDTLRRLESIVPILQNEAEQLGDGWATELVSSPNTNTAYPLPPPAEYPLNPRPRAAEEFKKLCEMICEKKVKPMQKLSGPPYSLLVVEKPEAANAFSYGFGEGGCGGIVVYSGFLDEILASNPGPLVEEAKESSWDSFWGSVMGRPAVPSHPIPTREQTTKLAVLLAHELSHLLLAHHLESLSSSSVMYPGIASILSDVARVAIFPLTALFGPFVNDALAQLSKVGFIELSKMGEYCNSMAQEIEADVVSARLLAHAGFDPREAVRFWEQRKHRYTQTTTSALGLPSLPALPALRILGNTHPVNATRVNRLKLELMRWETERRALRYRREVLGIRREDERPPLDLWGLGWGGVVGAGVERFW</sequence>
<dbReference type="GO" id="GO:0004222">
    <property type="term" value="F:metalloendopeptidase activity"/>
    <property type="evidence" value="ECO:0007669"/>
    <property type="project" value="InterPro"/>
</dbReference>
<keyword evidence="7" id="KW-0472">Membrane</keyword>
<evidence type="ECO:0000256" key="5">
    <source>
        <dbReference type="ARBA" id="ARBA00022833"/>
    </source>
</evidence>
<dbReference type="OrthoDB" id="7464992at2759"/>
<dbReference type="Proteomes" id="UP000305067">
    <property type="component" value="Unassembled WGS sequence"/>
</dbReference>
<keyword evidence="7" id="KW-0812">Transmembrane</keyword>
<gene>
    <name evidence="9" type="ORF">BDV98DRAFT_553019</name>
</gene>
<organism evidence="9 10">
    <name type="scientific">Pterulicium gracile</name>
    <dbReference type="NCBI Taxonomy" id="1884261"/>
    <lineage>
        <taxon>Eukaryota</taxon>
        <taxon>Fungi</taxon>
        <taxon>Dikarya</taxon>
        <taxon>Basidiomycota</taxon>
        <taxon>Agaricomycotina</taxon>
        <taxon>Agaricomycetes</taxon>
        <taxon>Agaricomycetidae</taxon>
        <taxon>Agaricales</taxon>
        <taxon>Pleurotineae</taxon>
        <taxon>Pterulaceae</taxon>
        <taxon>Pterulicium</taxon>
    </lineage>
</organism>
<dbReference type="InterPro" id="IPR001915">
    <property type="entry name" value="Peptidase_M48"/>
</dbReference>
<dbReference type="InterPro" id="IPR051156">
    <property type="entry name" value="Mito/Outer_Membr_Metalloprot"/>
</dbReference>
<evidence type="ECO:0000256" key="7">
    <source>
        <dbReference type="SAM" id="Phobius"/>
    </source>
</evidence>
<keyword evidence="4" id="KW-0378">Hydrolase</keyword>
<evidence type="ECO:0000256" key="4">
    <source>
        <dbReference type="ARBA" id="ARBA00022801"/>
    </source>
</evidence>
<reference evidence="9 10" key="1">
    <citation type="journal article" date="2019" name="Nat. Ecol. Evol.">
        <title>Megaphylogeny resolves global patterns of mushroom evolution.</title>
        <authorList>
            <person name="Varga T."/>
            <person name="Krizsan K."/>
            <person name="Foldi C."/>
            <person name="Dima B."/>
            <person name="Sanchez-Garcia M."/>
            <person name="Sanchez-Ramirez S."/>
            <person name="Szollosi G.J."/>
            <person name="Szarkandi J.G."/>
            <person name="Papp V."/>
            <person name="Albert L."/>
            <person name="Andreopoulos W."/>
            <person name="Angelini C."/>
            <person name="Antonin V."/>
            <person name="Barry K.W."/>
            <person name="Bougher N.L."/>
            <person name="Buchanan P."/>
            <person name="Buyck B."/>
            <person name="Bense V."/>
            <person name="Catcheside P."/>
            <person name="Chovatia M."/>
            <person name="Cooper J."/>
            <person name="Damon W."/>
            <person name="Desjardin D."/>
            <person name="Finy P."/>
            <person name="Geml J."/>
            <person name="Haridas S."/>
            <person name="Hughes K."/>
            <person name="Justo A."/>
            <person name="Karasinski D."/>
            <person name="Kautmanova I."/>
            <person name="Kiss B."/>
            <person name="Kocsube S."/>
            <person name="Kotiranta H."/>
            <person name="LaButti K.M."/>
            <person name="Lechner B.E."/>
            <person name="Liimatainen K."/>
            <person name="Lipzen A."/>
            <person name="Lukacs Z."/>
            <person name="Mihaltcheva S."/>
            <person name="Morgado L.N."/>
            <person name="Niskanen T."/>
            <person name="Noordeloos M.E."/>
            <person name="Ohm R.A."/>
            <person name="Ortiz-Santana B."/>
            <person name="Ovrebo C."/>
            <person name="Racz N."/>
            <person name="Riley R."/>
            <person name="Savchenko A."/>
            <person name="Shiryaev A."/>
            <person name="Soop K."/>
            <person name="Spirin V."/>
            <person name="Szebenyi C."/>
            <person name="Tomsovsky M."/>
            <person name="Tulloss R.E."/>
            <person name="Uehling J."/>
            <person name="Grigoriev I.V."/>
            <person name="Vagvolgyi C."/>
            <person name="Papp T."/>
            <person name="Martin F.M."/>
            <person name="Miettinen O."/>
            <person name="Hibbett D.S."/>
            <person name="Nagy L.G."/>
        </authorList>
    </citation>
    <scope>NUCLEOTIDE SEQUENCE [LARGE SCALE GENOMIC DNA]</scope>
    <source>
        <strain evidence="9 10">CBS 309.79</strain>
    </source>
</reference>
<proteinExistence type="predicted"/>
<dbReference type="EMBL" id="ML178841">
    <property type="protein sequence ID" value="TFK98184.1"/>
    <property type="molecule type" value="Genomic_DNA"/>
</dbReference>
<evidence type="ECO:0000259" key="8">
    <source>
        <dbReference type="Pfam" id="PF01435"/>
    </source>
</evidence>
<evidence type="ECO:0000313" key="10">
    <source>
        <dbReference type="Proteomes" id="UP000305067"/>
    </source>
</evidence>
<keyword evidence="10" id="KW-1185">Reference proteome</keyword>
<accession>A0A5C3Q7W5</accession>
<feature type="transmembrane region" description="Helical" evidence="7">
    <location>
        <begin position="204"/>
        <end position="225"/>
    </location>
</feature>
<dbReference type="GO" id="GO:0006515">
    <property type="term" value="P:protein quality control for misfolded or incompletely synthesized proteins"/>
    <property type="evidence" value="ECO:0007669"/>
    <property type="project" value="TreeGrafter"/>
</dbReference>
<dbReference type="Pfam" id="PF01435">
    <property type="entry name" value="Peptidase_M48"/>
    <property type="match status" value="1"/>
</dbReference>
<dbReference type="GO" id="GO:0005743">
    <property type="term" value="C:mitochondrial inner membrane"/>
    <property type="evidence" value="ECO:0007669"/>
    <property type="project" value="TreeGrafter"/>
</dbReference>
<keyword evidence="2" id="KW-0645">Protease</keyword>
<dbReference type="PANTHER" id="PTHR22726:SF18">
    <property type="entry name" value="PEPTIDASE M48 DOMAIN-CONTAINING PROTEIN"/>
    <property type="match status" value="1"/>
</dbReference>
<evidence type="ECO:0000256" key="1">
    <source>
        <dbReference type="ARBA" id="ARBA00001947"/>
    </source>
</evidence>